<dbReference type="GO" id="GO:0005549">
    <property type="term" value="F:odorant binding"/>
    <property type="evidence" value="ECO:0007669"/>
    <property type="project" value="InterPro"/>
</dbReference>
<dbReference type="AlphaFoldDB" id="A0A4E0RNY6"/>
<evidence type="ECO:0000256" key="1">
    <source>
        <dbReference type="ARBA" id="ARBA00004613"/>
    </source>
</evidence>
<dbReference type="GeneID" id="107042207"/>
<evidence type="ECO:0000313" key="6">
    <source>
        <dbReference type="Proteomes" id="UP000297026"/>
    </source>
</evidence>
<accession>A0A4E0RNY6</accession>
<feature type="signal peptide" evidence="4">
    <location>
        <begin position="1"/>
        <end position="20"/>
    </location>
</feature>
<dbReference type="InterPro" id="IPR036728">
    <property type="entry name" value="PBP_GOBP_sf"/>
</dbReference>
<keyword evidence="3" id="KW-0964">Secreted</keyword>
<keyword evidence="4" id="KW-0732">Signal</keyword>
<dbReference type="CDD" id="cd23992">
    <property type="entry name" value="PBP_GOBP"/>
    <property type="match status" value="1"/>
</dbReference>
<dbReference type="Gene3D" id="1.10.238.20">
    <property type="entry name" value="Pheromone/general odorant binding protein domain"/>
    <property type="match status" value="1"/>
</dbReference>
<keyword evidence="6" id="KW-1185">Reference proteome</keyword>
<dbReference type="FunFam" id="1.10.238.20:FF:000001">
    <property type="entry name" value="General odorant-binding protein lush"/>
    <property type="match status" value="1"/>
</dbReference>
<protein>
    <submittedName>
        <fullName evidence="5">Odorant binding protein 3</fullName>
    </submittedName>
</protein>
<proteinExistence type="inferred from homology"/>
<dbReference type="GO" id="GO:0007608">
    <property type="term" value="P:sensory perception of smell"/>
    <property type="evidence" value="ECO:0007669"/>
    <property type="project" value="UniProtKB-ARBA"/>
</dbReference>
<dbReference type="OrthoDB" id="5978988at2759"/>
<comment type="similarity">
    <text evidence="2">Belongs to the PBP/GOBP family.</text>
</comment>
<dbReference type="GO" id="GO:0005576">
    <property type="term" value="C:extracellular region"/>
    <property type="evidence" value="ECO:0007669"/>
    <property type="project" value="UniProtKB-SubCell"/>
</dbReference>
<feature type="chain" id="PRO_5020034523" evidence="4">
    <location>
        <begin position="21"/>
        <end position="139"/>
    </location>
</feature>
<reference evidence="5" key="1">
    <citation type="submission" date="2019-02" db="EMBL/GenBank/DDBJ databases">
        <title>Genome of the parasitoid wasp Diachasma alloeum, an emerging model for ecological speciation and transitions to asexual reproduction.</title>
        <authorList>
            <person name="Robertson H.M."/>
            <person name="Walden K.K."/>
            <person name="Tvedte E.S."/>
            <person name="Hood G.R."/>
            <person name="Feder J.L."/>
            <person name="Forbes A.A."/>
            <person name="Logsdon J.M."/>
            <person name="Mcelroy K.E."/>
        </authorList>
    </citation>
    <scope>NUCLEOTIDE SEQUENCE [LARGE SCALE GENOMIC DNA]</scope>
    <source>
        <strain evidence="5">Michigan</strain>
    </source>
</reference>
<evidence type="ECO:0000256" key="2">
    <source>
        <dbReference type="ARBA" id="ARBA00008098"/>
    </source>
</evidence>
<comment type="subcellular location">
    <subcellularLocation>
        <location evidence="1">Secreted</location>
    </subcellularLocation>
</comment>
<dbReference type="KEGG" id="dam:107042207"/>
<organism evidence="5 6">
    <name type="scientific">Diachasma alloeum</name>
    <dbReference type="NCBI Taxonomy" id="454923"/>
    <lineage>
        <taxon>Eukaryota</taxon>
        <taxon>Metazoa</taxon>
        <taxon>Ecdysozoa</taxon>
        <taxon>Arthropoda</taxon>
        <taxon>Hexapoda</taxon>
        <taxon>Insecta</taxon>
        <taxon>Pterygota</taxon>
        <taxon>Neoptera</taxon>
        <taxon>Endopterygota</taxon>
        <taxon>Hymenoptera</taxon>
        <taxon>Apocrita</taxon>
        <taxon>Ichneumonoidea</taxon>
        <taxon>Braconidae</taxon>
        <taxon>Opiinae</taxon>
        <taxon>Diachasma</taxon>
    </lineage>
</organism>
<name>A0A4E0RNY6_9HYME</name>
<evidence type="ECO:0000313" key="5">
    <source>
        <dbReference type="EMBL" id="THK33146.1"/>
    </source>
</evidence>
<evidence type="ECO:0000256" key="3">
    <source>
        <dbReference type="ARBA" id="ARBA00022525"/>
    </source>
</evidence>
<dbReference type="PANTHER" id="PTHR21364">
    <property type="entry name" value="GENERAL ODORANT-BINDING PROTEIN 19A"/>
    <property type="match status" value="1"/>
</dbReference>
<evidence type="ECO:0000256" key="4">
    <source>
        <dbReference type="SAM" id="SignalP"/>
    </source>
</evidence>
<gene>
    <name evidence="5" type="primary">Obp3</name>
    <name evidence="5" type="ORF">DALL_DALL000350</name>
</gene>
<dbReference type="SUPFAM" id="SSF47565">
    <property type="entry name" value="Insect pheromone/odorant-binding proteins"/>
    <property type="match status" value="1"/>
</dbReference>
<dbReference type="Pfam" id="PF01395">
    <property type="entry name" value="PBP_GOBP"/>
    <property type="match status" value="1"/>
</dbReference>
<dbReference type="PANTHER" id="PTHR21364:SF2">
    <property type="entry name" value="GENERAL ODORANT-BINDING PROTEIN 19A"/>
    <property type="match status" value="1"/>
</dbReference>
<sequence>MVKYMLSAVVLLCLMGYISAGPIPKEFQEVAGDIRKVCIEETGTTVDLIERAGKGDFAEDDNLKCYLKCLFAQFGLISKKGLNFEQLVKVAPPDMKDMAKQLGVTCKDIKINADGDQCDLAYHMSKCFFNTFPDQYFIM</sequence>
<dbReference type="Proteomes" id="UP000297026">
    <property type="component" value="Unassembled WGS sequence"/>
</dbReference>
<dbReference type="EMBL" id="ML158772">
    <property type="protein sequence ID" value="THK33146.1"/>
    <property type="molecule type" value="Genomic_DNA"/>
</dbReference>
<dbReference type="SMART" id="SM00708">
    <property type="entry name" value="PhBP"/>
    <property type="match status" value="1"/>
</dbReference>
<dbReference type="CTD" id="100302333"/>
<dbReference type="InterPro" id="IPR006170">
    <property type="entry name" value="PBP/GOBP"/>
</dbReference>